<feature type="transmembrane region" description="Helical" evidence="12">
    <location>
        <begin position="551"/>
        <end position="570"/>
    </location>
</feature>
<feature type="transmembrane region" description="Helical" evidence="12">
    <location>
        <begin position="510"/>
        <end position="531"/>
    </location>
</feature>
<dbReference type="FunFam" id="1.20.1070.10:FF:000035">
    <property type="entry name" value="C-C chemokine receptor type 6"/>
    <property type="match status" value="1"/>
</dbReference>
<dbReference type="GO" id="GO:0016493">
    <property type="term" value="F:C-C chemokine receptor activity"/>
    <property type="evidence" value="ECO:0007669"/>
    <property type="project" value="TreeGrafter"/>
</dbReference>
<dbReference type="InterPro" id="IPR018993">
    <property type="entry name" value="FOP_dimerisation-dom_N"/>
</dbReference>
<dbReference type="EMBL" id="CM012460">
    <property type="protein sequence ID" value="RVE56207.1"/>
    <property type="molecule type" value="Genomic_DNA"/>
</dbReference>
<dbReference type="SUPFAM" id="SSF47473">
    <property type="entry name" value="EF-hand"/>
    <property type="match status" value="1"/>
</dbReference>
<evidence type="ECO:0000256" key="11">
    <source>
        <dbReference type="SAM" id="MobiDB-lite"/>
    </source>
</evidence>
<dbReference type="GO" id="GO:0019957">
    <property type="term" value="F:C-C chemokine binding"/>
    <property type="evidence" value="ECO:0007669"/>
    <property type="project" value="TreeGrafter"/>
</dbReference>
<dbReference type="GO" id="GO:0006955">
    <property type="term" value="P:immune response"/>
    <property type="evidence" value="ECO:0007669"/>
    <property type="project" value="TreeGrafter"/>
</dbReference>
<dbReference type="PANTHER" id="PTHR10489:SF611">
    <property type="entry name" value="C-C CHEMOKINE RECEPTOR TYPE 6"/>
    <property type="match status" value="1"/>
</dbReference>
<keyword evidence="9 10" id="KW-0807">Transducer</keyword>
<evidence type="ECO:0000259" key="13">
    <source>
        <dbReference type="PROSITE" id="PS50262"/>
    </source>
</evidence>
<keyword evidence="6 12" id="KW-0472">Membrane</keyword>
<protein>
    <recommendedName>
        <fullName evidence="13">G-protein coupled receptors family 1 profile domain-containing protein</fullName>
    </recommendedName>
</protein>
<dbReference type="InterPro" id="IPR011992">
    <property type="entry name" value="EF-hand-dom_pair"/>
</dbReference>
<dbReference type="GO" id="GO:0034453">
    <property type="term" value="P:microtubule anchoring"/>
    <property type="evidence" value="ECO:0007669"/>
    <property type="project" value="InterPro"/>
</dbReference>
<keyword evidence="4 12" id="KW-1133">Transmembrane helix</keyword>
<dbReference type="AlphaFoldDB" id="A0A3S2PN24"/>
<keyword evidence="8" id="KW-0325">Glycoprotein</keyword>
<feature type="compositionally biased region" description="Low complexity" evidence="11">
    <location>
        <begin position="303"/>
        <end position="319"/>
    </location>
</feature>
<dbReference type="Pfam" id="PF00001">
    <property type="entry name" value="7tm_1"/>
    <property type="match status" value="1"/>
</dbReference>
<dbReference type="GO" id="GO:0007204">
    <property type="term" value="P:positive regulation of cytosolic calcium ion concentration"/>
    <property type="evidence" value="ECO:0007669"/>
    <property type="project" value="TreeGrafter"/>
</dbReference>
<dbReference type="GO" id="GO:0060326">
    <property type="term" value="P:cell chemotaxis"/>
    <property type="evidence" value="ECO:0007669"/>
    <property type="project" value="TreeGrafter"/>
</dbReference>
<proteinExistence type="inferred from homology"/>
<keyword evidence="15" id="KW-1185">Reference proteome</keyword>
<feature type="compositionally biased region" description="Low complexity" evidence="11">
    <location>
        <begin position="409"/>
        <end position="418"/>
    </location>
</feature>
<keyword evidence="5 10" id="KW-0297">G-protein coupled receptor</keyword>
<dbReference type="PROSITE" id="PS50262">
    <property type="entry name" value="G_PROTEIN_RECEP_F1_2"/>
    <property type="match status" value="1"/>
</dbReference>
<dbReference type="SUPFAM" id="SSF81321">
    <property type="entry name" value="Family A G protein-coupled receptor-like"/>
    <property type="match status" value="1"/>
</dbReference>
<accession>A0A3S2PN24</accession>
<evidence type="ECO:0000256" key="8">
    <source>
        <dbReference type="ARBA" id="ARBA00023180"/>
    </source>
</evidence>
<dbReference type="Proteomes" id="UP000283210">
    <property type="component" value="Chromosome 24"/>
</dbReference>
<evidence type="ECO:0000256" key="6">
    <source>
        <dbReference type="ARBA" id="ARBA00023136"/>
    </source>
</evidence>
<dbReference type="GO" id="GO:0005815">
    <property type="term" value="C:microtubule organizing center"/>
    <property type="evidence" value="ECO:0007669"/>
    <property type="project" value="InterPro"/>
</dbReference>
<keyword evidence="7 10" id="KW-0675">Receptor</keyword>
<feature type="transmembrane region" description="Helical" evidence="12">
    <location>
        <begin position="694"/>
        <end position="720"/>
    </location>
</feature>
<feature type="transmembrane region" description="Helical" evidence="12">
    <location>
        <begin position="478"/>
        <end position="501"/>
    </location>
</feature>
<dbReference type="GO" id="GO:0009897">
    <property type="term" value="C:external side of plasma membrane"/>
    <property type="evidence" value="ECO:0007669"/>
    <property type="project" value="TreeGrafter"/>
</dbReference>
<dbReference type="Gene3D" id="1.10.238.10">
    <property type="entry name" value="EF-hand"/>
    <property type="match status" value="1"/>
</dbReference>
<evidence type="ECO:0000313" key="15">
    <source>
        <dbReference type="Proteomes" id="UP000283210"/>
    </source>
</evidence>
<feature type="transmembrane region" description="Helical" evidence="12">
    <location>
        <begin position="740"/>
        <end position="759"/>
    </location>
</feature>
<dbReference type="Gene3D" id="1.20.960.40">
    <property type="match status" value="1"/>
</dbReference>
<dbReference type="PRINTS" id="PR00237">
    <property type="entry name" value="GPCRRHODOPSN"/>
</dbReference>
<keyword evidence="2" id="KW-1003">Cell membrane</keyword>
<evidence type="ECO:0000256" key="7">
    <source>
        <dbReference type="ARBA" id="ARBA00023170"/>
    </source>
</evidence>
<dbReference type="Pfam" id="PF09398">
    <property type="entry name" value="FOP_dimer"/>
    <property type="match status" value="1"/>
</dbReference>
<evidence type="ECO:0000256" key="4">
    <source>
        <dbReference type="ARBA" id="ARBA00022989"/>
    </source>
</evidence>
<evidence type="ECO:0000256" key="12">
    <source>
        <dbReference type="SAM" id="Phobius"/>
    </source>
</evidence>
<keyword evidence="3 10" id="KW-0812">Transmembrane</keyword>
<dbReference type="OrthoDB" id="9828427at2759"/>
<name>A0A3S2PN24_ORYJA</name>
<organism evidence="14 15">
    <name type="scientific">Oryzias javanicus</name>
    <name type="common">Javanese ricefish</name>
    <name type="synonym">Aplocheilus javanicus</name>
    <dbReference type="NCBI Taxonomy" id="123683"/>
    <lineage>
        <taxon>Eukaryota</taxon>
        <taxon>Metazoa</taxon>
        <taxon>Chordata</taxon>
        <taxon>Craniata</taxon>
        <taxon>Vertebrata</taxon>
        <taxon>Euteleostomi</taxon>
        <taxon>Actinopterygii</taxon>
        <taxon>Neopterygii</taxon>
        <taxon>Teleostei</taxon>
        <taxon>Neoteleostei</taxon>
        <taxon>Acanthomorphata</taxon>
        <taxon>Ovalentaria</taxon>
        <taxon>Atherinomorphae</taxon>
        <taxon>Beloniformes</taxon>
        <taxon>Adrianichthyidae</taxon>
        <taxon>Oryziinae</taxon>
        <taxon>Oryzias</taxon>
    </lineage>
</organism>
<reference evidence="14 15" key="1">
    <citation type="submission" date="2018-11" db="EMBL/GenBank/DDBJ databases">
        <authorList>
            <person name="Lopez-Roques C."/>
            <person name="Donnadieu C."/>
            <person name="Bouchez O."/>
            <person name="Klopp C."/>
            <person name="Cabau C."/>
            <person name="Zahm M."/>
        </authorList>
    </citation>
    <scope>NUCLEOTIDE SEQUENCE [LARGE SCALE GENOMIC DNA]</scope>
    <source>
        <strain evidence="14">RS831</strain>
        <tissue evidence="14">Whole body</tissue>
    </source>
</reference>
<feature type="region of interest" description="Disordered" evidence="11">
    <location>
        <begin position="405"/>
        <end position="427"/>
    </location>
</feature>
<comment type="subcellular location">
    <subcellularLocation>
        <location evidence="1">Cell membrane</location>
        <topology evidence="1">Multi-pass membrane protein</topology>
    </subcellularLocation>
</comment>
<reference evidence="14 15" key="2">
    <citation type="submission" date="2019-01" db="EMBL/GenBank/DDBJ databases">
        <title>A chromosome length genome reference of the Java medaka (oryzias javanicus).</title>
        <authorList>
            <person name="Herpin A."/>
            <person name="Takehana Y."/>
            <person name="Naruse K."/>
            <person name="Ansai S."/>
            <person name="Kawaguchi M."/>
        </authorList>
    </citation>
    <scope>NUCLEOTIDE SEQUENCE [LARGE SCALE GENOMIC DNA]</scope>
    <source>
        <strain evidence="14">RS831</strain>
        <tissue evidence="14">Whole body</tissue>
    </source>
</reference>
<dbReference type="InterPro" id="IPR000276">
    <property type="entry name" value="GPCR_Rhodpsn"/>
</dbReference>
<feature type="region of interest" description="Disordered" evidence="11">
    <location>
        <begin position="255"/>
        <end position="367"/>
    </location>
</feature>
<comment type="similarity">
    <text evidence="10">Belongs to the G-protein coupled receptor 1 family.</text>
</comment>
<sequence>MSAADDDTELRDLVIQNLENTGFLNKMKAEMRAAVFLAMEDQDRLENKVPLVNENLKKCLNSRNGRLAVSLIVDFLQIFSLDFSLAVFLPEINFPNGVDSREVVCRELGLKDSEPDKSSPLLLELLRTAPCLPQQELSQNQIQNVQKTFNLYKNQSGLLQRQDLKSVFTDLLPNLNKHDLEKFFADELQAADQDMDFHFFLLLFKRLLPRCSHADSEPMFPADKDLQQLTITSAPRQEHLDLDLNAVVNLEEGDSFFDDPLPKPQKTYGCSTSSAGDQDFPEGTKSQQWRDPAGTGGGHSETLSAPLRPGGRGGSSSRKGASDSRDESFKAPNDRTSSLHRDEDFQYDDDFHSHRSELSKSEQSIDEEIQEVSIEGPDSSDKLEETTLDVSVSQLSQAHAADFLEDTDPSTSAPATPAHPDHPAESCIQSSATPAQIKKMDISEEQVASNSSENSSFDYEEPCFYNLNSSMDTKVFPFVHSIICALGLVGNSLVIITYALYKRTKSMTDLYLLNVAIADLLFVLSLPLIVYNEMTSWSMGWVSCKLLRGSYSVNLYSGMLLLGCISIDRYFAIVQARRSFRLRSLSYSRLICTVIWVFAVLVSIPTFYFYHRYEPFHNSTFFLPNEGEEEPTEHHYVCDFKYDDRDLAHVFKMLIPGIQVGVGFFLPLIIMIFCYTSIIITLMKAKNFQRHKAVRVVLAVVVVFVICHLPYNISLLYHTISMSYEVNCQLADALKVTQTALQAVAYLHCCLNPVLYAFVGVKFRNHFRRIFTDLFCLSKKYMTQRRFSRVTSEMYMSSIRRSVEGSGDTNSSFTM</sequence>
<evidence type="ECO:0000256" key="3">
    <source>
        <dbReference type="ARBA" id="ARBA00022692"/>
    </source>
</evidence>
<evidence type="ECO:0000256" key="10">
    <source>
        <dbReference type="RuleBase" id="RU000688"/>
    </source>
</evidence>
<feature type="transmembrane region" description="Helical" evidence="12">
    <location>
        <begin position="590"/>
        <end position="610"/>
    </location>
</feature>
<feature type="compositionally biased region" description="Basic and acidic residues" evidence="11">
    <location>
        <begin position="320"/>
        <end position="360"/>
    </location>
</feature>
<dbReference type="InterPro" id="IPR017452">
    <property type="entry name" value="GPCR_Rhodpsn_7TM"/>
</dbReference>
<evidence type="ECO:0000313" key="14">
    <source>
        <dbReference type="EMBL" id="RVE56207.1"/>
    </source>
</evidence>
<evidence type="ECO:0000256" key="1">
    <source>
        <dbReference type="ARBA" id="ARBA00004651"/>
    </source>
</evidence>
<evidence type="ECO:0000256" key="2">
    <source>
        <dbReference type="ARBA" id="ARBA00022475"/>
    </source>
</evidence>
<gene>
    <name evidence="14" type="ORF">OJAV_G00233810</name>
</gene>
<dbReference type="InterPro" id="IPR050119">
    <property type="entry name" value="CCR1-9-like"/>
</dbReference>
<feature type="transmembrane region" description="Helical" evidence="12">
    <location>
        <begin position="660"/>
        <end position="682"/>
    </location>
</feature>
<dbReference type="PANTHER" id="PTHR10489">
    <property type="entry name" value="CELL ADHESION MOLECULE"/>
    <property type="match status" value="1"/>
</dbReference>
<dbReference type="PROSITE" id="PS00237">
    <property type="entry name" value="G_PROTEIN_RECEP_F1_1"/>
    <property type="match status" value="1"/>
</dbReference>
<evidence type="ECO:0000256" key="5">
    <source>
        <dbReference type="ARBA" id="ARBA00023040"/>
    </source>
</evidence>
<dbReference type="GO" id="GO:0019722">
    <property type="term" value="P:calcium-mediated signaling"/>
    <property type="evidence" value="ECO:0007669"/>
    <property type="project" value="TreeGrafter"/>
</dbReference>
<dbReference type="Gene3D" id="1.20.1070.10">
    <property type="entry name" value="Rhodopsin 7-helix transmembrane proteins"/>
    <property type="match status" value="1"/>
</dbReference>
<feature type="domain" description="G-protein coupled receptors family 1 profile" evidence="13">
    <location>
        <begin position="490"/>
        <end position="756"/>
    </location>
</feature>
<evidence type="ECO:0000256" key="9">
    <source>
        <dbReference type="ARBA" id="ARBA00023224"/>
    </source>
</evidence>